<dbReference type="GO" id="GO:0005783">
    <property type="term" value="C:endoplasmic reticulum"/>
    <property type="evidence" value="ECO:0007669"/>
    <property type="project" value="TreeGrafter"/>
</dbReference>
<accession>A0A6A4HK25</accession>
<feature type="region of interest" description="Disordered" evidence="1">
    <location>
        <begin position="631"/>
        <end position="666"/>
    </location>
</feature>
<feature type="region of interest" description="Disordered" evidence="1">
    <location>
        <begin position="468"/>
        <end position="511"/>
    </location>
</feature>
<dbReference type="InterPro" id="IPR001012">
    <property type="entry name" value="UBX_dom"/>
</dbReference>
<dbReference type="PANTHER" id="PTHR23322:SF1">
    <property type="entry name" value="FAS-ASSOCIATED FACTOR 2"/>
    <property type="match status" value="1"/>
</dbReference>
<protein>
    <recommendedName>
        <fullName evidence="2">UBX domain-containing protein</fullName>
    </recommendedName>
</protein>
<proteinExistence type="predicted"/>
<dbReference type="GO" id="GO:0036503">
    <property type="term" value="P:ERAD pathway"/>
    <property type="evidence" value="ECO:0007669"/>
    <property type="project" value="TreeGrafter"/>
</dbReference>
<dbReference type="OrthoDB" id="1026733at2759"/>
<feature type="region of interest" description="Disordered" evidence="1">
    <location>
        <begin position="180"/>
        <end position="221"/>
    </location>
</feature>
<feature type="compositionally biased region" description="Basic and acidic residues" evidence="1">
    <location>
        <begin position="83"/>
        <end position="92"/>
    </location>
</feature>
<name>A0A6A4HK25_9AGAR</name>
<dbReference type="Gene3D" id="3.10.20.90">
    <property type="entry name" value="Phosphatidylinositol 3-kinase Catalytic Subunit, Chain A, domain 1"/>
    <property type="match status" value="1"/>
</dbReference>
<dbReference type="PANTHER" id="PTHR23322">
    <property type="entry name" value="FAS-ASSOCIATED PROTEIN"/>
    <property type="match status" value="1"/>
</dbReference>
<dbReference type="GO" id="GO:0043130">
    <property type="term" value="F:ubiquitin binding"/>
    <property type="evidence" value="ECO:0007669"/>
    <property type="project" value="TreeGrafter"/>
</dbReference>
<reference evidence="3" key="1">
    <citation type="journal article" date="2019" name="Environ. Microbiol.">
        <title>Fungal ecological strategies reflected in gene transcription - a case study of two litter decomposers.</title>
        <authorList>
            <person name="Barbi F."/>
            <person name="Kohler A."/>
            <person name="Barry K."/>
            <person name="Baskaran P."/>
            <person name="Daum C."/>
            <person name="Fauchery L."/>
            <person name="Ihrmark K."/>
            <person name="Kuo A."/>
            <person name="LaButti K."/>
            <person name="Lipzen A."/>
            <person name="Morin E."/>
            <person name="Grigoriev I.V."/>
            <person name="Henrissat B."/>
            <person name="Lindahl B."/>
            <person name="Martin F."/>
        </authorList>
    </citation>
    <scope>NUCLEOTIDE SEQUENCE</scope>
    <source>
        <strain evidence="3">JB14</strain>
    </source>
</reference>
<dbReference type="EMBL" id="ML769491">
    <property type="protein sequence ID" value="KAE9397871.1"/>
    <property type="molecule type" value="Genomic_DNA"/>
</dbReference>
<dbReference type="InterPro" id="IPR029071">
    <property type="entry name" value="Ubiquitin-like_domsf"/>
</dbReference>
<dbReference type="PROSITE" id="PS50033">
    <property type="entry name" value="UBX"/>
    <property type="match status" value="1"/>
</dbReference>
<evidence type="ECO:0000256" key="1">
    <source>
        <dbReference type="SAM" id="MobiDB-lite"/>
    </source>
</evidence>
<dbReference type="SMART" id="SM00166">
    <property type="entry name" value="UBX"/>
    <property type="match status" value="1"/>
</dbReference>
<evidence type="ECO:0000259" key="2">
    <source>
        <dbReference type="PROSITE" id="PS50033"/>
    </source>
</evidence>
<dbReference type="Pfam" id="PF00789">
    <property type="entry name" value="UBX"/>
    <property type="match status" value="1"/>
</dbReference>
<gene>
    <name evidence="3" type="ORF">BT96DRAFT_976754</name>
</gene>
<dbReference type="CDD" id="cd01767">
    <property type="entry name" value="UBX"/>
    <property type="match status" value="1"/>
</dbReference>
<sequence length="666" mass="72882">MSSQNSTLTPSQTHALAQLQDLTNTTGGDDSDELIGVLTAVDWNVERAAEVIFGGSGSGSHAGPSTSTPRYEEFDVDDSEQSLLRDRDRDRDLPRHSPSLITQVLTYPLHILSSLFRFIFTLLRLRNPIPYIPFLSLNPWSRGGGWNWTNLGRGGWSGPRAGRGGVERWIRELEEETGGVCANSTTSSSDFTDVGDSTGIAGPSRITPRHTSSSASNGANGRPLLPPFASGSYDSILRLCSSPQNPKIGFIVLVSSEHTPDDAVFKNQTLANKELVDILSEEVLGSDEDELGGRNEEGLFICWGGDVVRDKDAYDASMKLGATTFPFVAFVALQGGRGFSAAVTGSSTTATTTPALTILSRHLGSSACTSQALTTHLTSVLLPRVKPYLRRVKVTHIAKEREEALARQERQRNAQTQSRERERERELREAQDRAFEASKMRDYERLKKRMEEEKEKADREARMVLEQERELEQERKEQERLGLGMGGGSNGPDVNGQSSLDSNNGTRNPDDVNTVRIAIRLPDGKRLMKRFGKDDTLDLVYAWVDAELGSSSTPASGGSLTETQSYSFPALHSLLASLPSSSSNATTPQQQWWGFTLHTSYPRKAIPWTPNVSLNDVEVLSGVGGGGQIVVEMSQRRNASRNGKGKGKAKREDEDDGYVTESSDEE</sequence>
<dbReference type="SUPFAM" id="SSF54236">
    <property type="entry name" value="Ubiquitin-like"/>
    <property type="match status" value="1"/>
</dbReference>
<dbReference type="AlphaFoldDB" id="A0A6A4HK25"/>
<feature type="region of interest" description="Disordered" evidence="1">
    <location>
        <begin position="54"/>
        <end position="92"/>
    </location>
</feature>
<organism evidence="3 4">
    <name type="scientific">Gymnopus androsaceus JB14</name>
    <dbReference type="NCBI Taxonomy" id="1447944"/>
    <lineage>
        <taxon>Eukaryota</taxon>
        <taxon>Fungi</taxon>
        <taxon>Dikarya</taxon>
        <taxon>Basidiomycota</taxon>
        <taxon>Agaricomycotina</taxon>
        <taxon>Agaricomycetes</taxon>
        <taxon>Agaricomycetidae</taxon>
        <taxon>Agaricales</taxon>
        <taxon>Marasmiineae</taxon>
        <taxon>Omphalotaceae</taxon>
        <taxon>Gymnopus</taxon>
    </lineage>
</organism>
<feature type="domain" description="UBX" evidence="2">
    <location>
        <begin position="510"/>
        <end position="616"/>
    </location>
</feature>
<feature type="compositionally biased region" description="Polar residues" evidence="1">
    <location>
        <begin position="495"/>
        <end position="507"/>
    </location>
</feature>
<dbReference type="Proteomes" id="UP000799118">
    <property type="component" value="Unassembled WGS sequence"/>
</dbReference>
<feature type="region of interest" description="Disordered" evidence="1">
    <location>
        <begin position="403"/>
        <end position="435"/>
    </location>
</feature>
<dbReference type="Gene3D" id="3.40.30.10">
    <property type="entry name" value="Glutaredoxin"/>
    <property type="match status" value="1"/>
</dbReference>
<evidence type="ECO:0000313" key="4">
    <source>
        <dbReference type="Proteomes" id="UP000799118"/>
    </source>
</evidence>
<feature type="compositionally biased region" description="Acidic residues" evidence="1">
    <location>
        <begin position="653"/>
        <end position="666"/>
    </location>
</feature>
<dbReference type="Gene3D" id="1.10.8.10">
    <property type="entry name" value="DNA helicase RuvA subunit, C-terminal domain"/>
    <property type="match status" value="1"/>
</dbReference>
<keyword evidence="4" id="KW-1185">Reference proteome</keyword>
<feature type="compositionally biased region" description="Polar residues" evidence="1">
    <location>
        <begin position="209"/>
        <end position="219"/>
    </location>
</feature>
<feature type="compositionally biased region" description="Basic and acidic residues" evidence="1">
    <location>
        <begin position="468"/>
        <end position="480"/>
    </location>
</feature>
<evidence type="ECO:0000313" key="3">
    <source>
        <dbReference type="EMBL" id="KAE9397871.1"/>
    </source>
</evidence>
<feature type="compositionally biased region" description="Polar residues" evidence="1">
    <location>
        <begin position="182"/>
        <end position="191"/>
    </location>
</feature>
<dbReference type="InterPro" id="IPR050730">
    <property type="entry name" value="UBX_domain-protein"/>
</dbReference>